<organism evidence="3 4">
    <name type="scientific">Pedococcus cremeus</name>
    <dbReference type="NCBI Taxonomy" id="587636"/>
    <lineage>
        <taxon>Bacteria</taxon>
        <taxon>Bacillati</taxon>
        <taxon>Actinomycetota</taxon>
        <taxon>Actinomycetes</taxon>
        <taxon>Micrococcales</taxon>
        <taxon>Intrasporangiaceae</taxon>
        <taxon>Pedococcus</taxon>
    </lineage>
</organism>
<feature type="region of interest" description="Disordered" evidence="1">
    <location>
        <begin position="358"/>
        <end position="381"/>
    </location>
</feature>
<reference evidence="4" key="1">
    <citation type="submission" date="2016-10" db="EMBL/GenBank/DDBJ databases">
        <authorList>
            <person name="Varghese N."/>
            <person name="Submissions S."/>
        </authorList>
    </citation>
    <scope>NUCLEOTIDE SEQUENCE [LARGE SCALE GENOMIC DNA]</scope>
    <source>
        <strain evidence="4">CGMCC 1.6963</strain>
    </source>
</reference>
<proteinExistence type="predicted"/>
<dbReference type="Gene3D" id="3.90.230.10">
    <property type="entry name" value="Creatinase/methionine aminopeptidase superfamily"/>
    <property type="match status" value="1"/>
</dbReference>
<dbReference type="InterPro" id="IPR050659">
    <property type="entry name" value="Peptidase_M24B"/>
</dbReference>
<evidence type="ECO:0000313" key="3">
    <source>
        <dbReference type="EMBL" id="SES48162.1"/>
    </source>
</evidence>
<dbReference type="STRING" id="587636.SAMN05216199_0056"/>
<dbReference type="Pfam" id="PF00557">
    <property type="entry name" value="Peptidase_M24"/>
    <property type="match status" value="1"/>
</dbReference>
<evidence type="ECO:0000259" key="2">
    <source>
        <dbReference type="Pfam" id="PF00557"/>
    </source>
</evidence>
<evidence type="ECO:0000313" key="4">
    <source>
        <dbReference type="Proteomes" id="UP000199019"/>
    </source>
</evidence>
<accession>A0A1H9XPU3</accession>
<dbReference type="InterPro" id="IPR000994">
    <property type="entry name" value="Pept_M24"/>
</dbReference>
<dbReference type="RefSeq" id="WP_091762402.1">
    <property type="nucleotide sequence ID" value="NZ_FOHB01000010.1"/>
</dbReference>
<gene>
    <name evidence="3" type="ORF">SAMN05216199_0056</name>
</gene>
<dbReference type="EMBL" id="FOHB01000010">
    <property type="protein sequence ID" value="SES48162.1"/>
    <property type="molecule type" value="Genomic_DNA"/>
</dbReference>
<dbReference type="Proteomes" id="UP000199019">
    <property type="component" value="Unassembled WGS sequence"/>
</dbReference>
<dbReference type="InterPro" id="IPR036005">
    <property type="entry name" value="Creatinase/aminopeptidase-like"/>
</dbReference>
<sequence>MAEQATPRAAAAVPDPVVQDSREGALARRLTALAAVAREAGVGRLVLRDPATLAWLLEARVHVPQTLESACLDVVVDARGADPSLSVVCNAIEAPRLRGTELAGLPVEWDVVPWWTPRDERLPSGPSVGSDRAAGATADVSGAVVALRRVLDPRQQRLLAEVSRDAAAAATRAAHQLTPRMSEYAAAGTFAAELLAAGLDPVVLMVGGGERPGVHRHPLPTDAPLGERAMLVCCARRHGLIASVTRVVAFDRLDPARRDSYRRLLEVERAFLDASRPGTRLGDAFSAGTAAYAERGFAADEWHRHHQGGLSGFMPREFPAHAESDVQLTTGSVVAWNPSADGLKVEDTAVVGADGPEALVHDPDWPSLQVGGRSRPDVLVR</sequence>
<dbReference type="OrthoDB" id="4850044at2"/>
<dbReference type="AlphaFoldDB" id="A0A1H9XPU3"/>
<protein>
    <submittedName>
        <fullName evidence="3">Antitoxin VapB</fullName>
    </submittedName>
</protein>
<dbReference type="SUPFAM" id="SSF55920">
    <property type="entry name" value="Creatinase/aminopeptidase"/>
    <property type="match status" value="1"/>
</dbReference>
<dbReference type="PANTHER" id="PTHR46112:SF2">
    <property type="entry name" value="XAA-PRO AMINOPEPTIDASE P-RELATED"/>
    <property type="match status" value="1"/>
</dbReference>
<dbReference type="CDD" id="cd01066">
    <property type="entry name" value="APP_MetAP"/>
    <property type="match status" value="1"/>
</dbReference>
<feature type="domain" description="Peptidase M24" evidence="2">
    <location>
        <begin position="162"/>
        <end position="351"/>
    </location>
</feature>
<keyword evidence="4" id="KW-1185">Reference proteome</keyword>
<dbReference type="PANTHER" id="PTHR46112">
    <property type="entry name" value="AMINOPEPTIDASE"/>
    <property type="match status" value="1"/>
</dbReference>
<name>A0A1H9XPU3_9MICO</name>
<evidence type="ECO:0000256" key="1">
    <source>
        <dbReference type="SAM" id="MobiDB-lite"/>
    </source>
</evidence>